<reference evidence="2" key="1">
    <citation type="submission" date="2015-10" db="EMBL/GenBank/DDBJ databases">
        <authorList>
            <person name="Regsiter A."/>
            <person name="william w."/>
        </authorList>
    </citation>
    <scope>NUCLEOTIDE SEQUENCE [LARGE SCALE GENOMIC DNA]</scope>
</reference>
<name>A0A1J1LCS6_9CYAN</name>
<evidence type="ECO:0000313" key="1">
    <source>
        <dbReference type="EMBL" id="CUR30264.1"/>
    </source>
</evidence>
<accession>A0A1J1LCS6</accession>
<proteinExistence type="predicted"/>
<protein>
    <submittedName>
        <fullName evidence="1">ATPase (Modular protein)</fullName>
    </submittedName>
</protein>
<keyword evidence="2" id="KW-1185">Reference proteome</keyword>
<evidence type="ECO:0000313" key="2">
    <source>
        <dbReference type="Proteomes" id="UP000184315"/>
    </source>
</evidence>
<dbReference type="Proteomes" id="UP000184315">
    <property type="component" value="Unassembled WGS sequence"/>
</dbReference>
<dbReference type="EMBL" id="CZDF01000002">
    <property type="protein sequence ID" value="CUR30264.1"/>
    <property type="molecule type" value="Genomic_DNA"/>
</dbReference>
<dbReference type="OrthoDB" id="474142at2"/>
<sequence length="487" mass="54403">MGLLNWLEDHEAAVSSLICCGGGFIALAWSTVNPGLNPSRFYASGVAGLFGAGAIATAIKGLKEEERSIIKRDTADEIFTIYQAAEVQTVQNILFPLSPMPTPPGGMNTYYQMEFNQLPSELDYYNWDGLADEASGILVGGNSGSAKTSLGAGFIVGKLTAVTPAEVIVLDIHQRKNIIWKQMGFPRVESDVETIYQIMCWLIQEIERRKQEDGHPLIVCLDEINDTLSELEQLDIVKPLPGKEKRRNTFIYAIRKLSNARKFDICLLGFMQSHNTEAIGIDGKFRNNFLLVLCGASARGEIQNIWKHDDPRFLHIKNTAYPVVISGSNPLQIAEHPTHKHHTKYKKKGNAPANLIQPRFLDKSSIPIYGVEEQSQDFEEDYPTRQPSNLEPQLPRFNFQKAPEKPKTNPVINGVEFFLPEILEILELAKDNGELSIRQAYKSGAGQRLKLTSESTLLVFEKFVEARLGRIEHRQIGGAVQIIFIPS</sequence>
<dbReference type="InterPro" id="IPR027417">
    <property type="entry name" value="P-loop_NTPase"/>
</dbReference>
<dbReference type="AlphaFoldDB" id="A0A1J1LCS6"/>
<gene>
    <name evidence="1" type="ORF">PL9214100008</name>
</gene>
<organism evidence="1 2">
    <name type="scientific">Planktothrix tepida PCC 9214</name>
    <dbReference type="NCBI Taxonomy" id="671072"/>
    <lineage>
        <taxon>Bacteria</taxon>
        <taxon>Bacillati</taxon>
        <taxon>Cyanobacteriota</taxon>
        <taxon>Cyanophyceae</taxon>
        <taxon>Oscillatoriophycideae</taxon>
        <taxon>Oscillatoriales</taxon>
        <taxon>Microcoleaceae</taxon>
        <taxon>Planktothrix</taxon>
    </lineage>
</organism>
<dbReference type="Gene3D" id="3.40.50.300">
    <property type="entry name" value="P-loop containing nucleotide triphosphate hydrolases"/>
    <property type="match status" value="1"/>
</dbReference>
<dbReference type="RefSeq" id="WP_072717325.1">
    <property type="nucleotide sequence ID" value="NZ_LN889766.1"/>
</dbReference>
<dbReference type="STRING" id="671072.PL9214100008"/>